<dbReference type="HOGENOM" id="CLU_010457_2_0_3"/>
<dbReference type="KEGG" id="mic:Mic7113_0327"/>
<evidence type="ECO:0008006" key="6">
    <source>
        <dbReference type="Google" id="ProtNLM"/>
    </source>
</evidence>
<protein>
    <recommendedName>
        <fullName evidence="6">Mucoidy inhibitor MuiA family protein</fullName>
    </recommendedName>
</protein>
<name>K9W8W9_9CYAN</name>
<keyword evidence="5" id="KW-1185">Reference proteome</keyword>
<evidence type="ECO:0000256" key="1">
    <source>
        <dbReference type="SAM" id="Coils"/>
    </source>
</evidence>
<feature type="domain" description="DUF4140" evidence="3">
    <location>
        <begin position="12"/>
        <end position="110"/>
    </location>
</feature>
<dbReference type="OrthoDB" id="580912at2"/>
<dbReference type="PANTHER" id="PTHR31005:SF8">
    <property type="entry name" value="DUF4139 DOMAIN-CONTAINING PROTEIN"/>
    <property type="match status" value="1"/>
</dbReference>
<dbReference type="PATRIC" id="fig|1173027.3.peg.357"/>
<feature type="coiled-coil region" evidence="1">
    <location>
        <begin position="147"/>
        <end position="181"/>
    </location>
</feature>
<dbReference type="Pfam" id="PF13600">
    <property type="entry name" value="DUF4140"/>
    <property type="match status" value="1"/>
</dbReference>
<dbReference type="RefSeq" id="WP_015180415.1">
    <property type="nucleotide sequence ID" value="NC_019738.1"/>
</dbReference>
<dbReference type="STRING" id="1173027.Mic7113_0327"/>
<evidence type="ECO:0000313" key="4">
    <source>
        <dbReference type="EMBL" id="AFZ16251.1"/>
    </source>
</evidence>
<gene>
    <name evidence="4" type="ORF">Mic7113_0327</name>
</gene>
<dbReference type="EMBL" id="CP003630">
    <property type="protein sequence ID" value="AFZ16251.1"/>
    <property type="molecule type" value="Genomic_DNA"/>
</dbReference>
<keyword evidence="1" id="KW-0175">Coiled coil</keyword>
<dbReference type="Proteomes" id="UP000010471">
    <property type="component" value="Chromosome"/>
</dbReference>
<accession>K9W8W9</accession>
<dbReference type="InterPro" id="IPR011935">
    <property type="entry name" value="CHP02231"/>
</dbReference>
<dbReference type="InterPro" id="IPR037291">
    <property type="entry name" value="DUF4139"/>
</dbReference>
<organism evidence="4 5">
    <name type="scientific">Allocoleopsis franciscana PCC 7113</name>
    <dbReference type="NCBI Taxonomy" id="1173027"/>
    <lineage>
        <taxon>Bacteria</taxon>
        <taxon>Bacillati</taxon>
        <taxon>Cyanobacteriota</taxon>
        <taxon>Cyanophyceae</taxon>
        <taxon>Coleofasciculales</taxon>
        <taxon>Coleofasciculaceae</taxon>
        <taxon>Allocoleopsis</taxon>
        <taxon>Allocoleopsis franciscana</taxon>
    </lineage>
</organism>
<reference evidence="4 5" key="1">
    <citation type="submission" date="2012-06" db="EMBL/GenBank/DDBJ databases">
        <title>Finished chromosome of genome of Microcoleus sp. PCC 7113.</title>
        <authorList>
            <consortium name="US DOE Joint Genome Institute"/>
            <person name="Gugger M."/>
            <person name="Coursin T."/>
            <person name="Rippka R."/>
            <person name="Tandeau De Marsac N."/>
            <person name="Huntemann M."/>
            <person name="Wei C.-L."/>
            <person name="Han J."/>
            <person name="Detter J.C."/>
            <person name="Han C."/>
            <person name="Tapia R."/>
            <person name="Chen A."/>
            <person name="Kyrpides N."/>
            <person name="Mavromatis K."/>
            <person name="Markowitz V."/>
            <person name="Szeto E."/>
            <person name="Ivanova N."/>
            <person name="Pagani I."/>
            <person name="Pati A."/>
            <person name="Goodwin L."/>
            <person name="Nordberg H.P."/>
            <person name="Cantor M.N."/>
            <person name="Hua S.X."/>
            <person name="Woyke T."/>
            <person name="Kerfeld C.A."/>
        </authorList>
    </citation>
    <scope>NUCLEOTIDE SEQUENCE [LARGE SCALE GENOMIC DNA]</scope>
    <source>
        <strain evidence="4 5">PCC 7113</strain>
    </source>
</reference>
<dbReference type="AlphaFoldDB" id="K9W8W9"/>
<evidence type="ECO:0000313" key="5">
    <source>
        <dbReference type="Proteomes" id="UP000010471"/>
    </source>
</evidence>
<sequence>MNKTVDTRICEVTVYSNQALVTRRGVVQLTGDEHELVIAQLPVTLLSESIRVRNSGALRVRLLGVRTERTCATEKVAQKIAQLNQEIGQIEEQKRPVQDGLTLLNLQRNFVKSLSSQYLERLTRFEDPEQMNLSQIRELMDFVGQQYHELSDAIAQQEKEQKQLDSKLQSLRQQLQQLSGTQPPESFNVMITLEPSAVGELELEISYIVYKASWTALYDMRLGSSHEKINISYLAEIKQSTGEDWQGVALTLSTAKPGIGTVPVKLTPWYIDVQQPNQFRTPTLSEPATLPSRTLAATMPFAGTTPSAEAMMKAGYEYGLTQTAAPDVSKPGGSITYRLNSASYIPSDGVPHKTTIFNEDFPCRAEYMALPRVTPLAYLQATITNPLAGVMLLAGKVNIFLDKTFVGTTQLDNIAPGQEFKLNLGSDEGIVIQRDLVEHQIDPKLIGNLRHRTYAYRLVITNFRECEAKLKLTEQLPVSRNEQVKVRLTLSNPEIEAGEMGMVEWSLTLPPLSGQELYYQFAIEHPPEFTIVGLEI</sequence>
<evidence type="ECO:0000259" key="2">
    <source>
        <dbReference type="Pfam" id="PF13598"/>
    </source>
</evidence>
<dbReference type="PANTHER" id="PTHR31005">
    <property type="entry name" value="DUF4139 DOMAIN-CONTAINING PROTEIN"/>
    <property type="match status" value="1"/>
</dbReference>
<dbReference type="Pfam" id="PF13598">
    <property type="entry name" value="DUF4139"/>
    <property type="match status" value="1"/>
</dbReference>
<evidence type="ECO:0000259" key="3">
    <source>
        <dbReference type="Pfam" id="PF13600"/>
    </source>
</evidence>
<dbReference type="InterPro" id="IPR025554">
    <property type="entry name" value="DUF4140"/>
</dbReference>
<feature type="domain" description="DUF4139" evidence="2">
    <location>
        <begin position="203"/>
        <end position="526"/>
    </location>
</feature>
<dbReference type="eggNOG" id="COG5316">
    <property type="taxonomic scope" value="Bacteria"/>
</dbReference>
<proteinExistence type="predicted"/>
<dbReference type="NCBIfam" id="TIGR02231">
    <property type="entry name" value="mucoidy inhibitor MuiA family protein"/>
    <property type="match status" value="1"/>
</dbReference>